<evidence type="ECO:0000313" key="18">
    <source>
        <dbReference type="Ensembl" id="ENSPNAP00000001946.1"/>
    </source>
</evidence>
<dbReference type="EC" id="2.4.1.-" evidence="15"/>
<comment type="similarity">
    <text evidence="3 15">Belongs to the glycosyltransferase 10 family.</text>
</comment>
<keyword evidence="9 15" id="KW-1133">Transmembrane helix</keyword>
<comment type="catalytic activity">
    <reaction evidence="13">
        <text>L-seryl-[protein] + GDP-beta-L-fucose = 3-O-(alpha-L-fucosyl)-L-seryl-[protein] + GDP + H(+)</text>
        <dbReference type="Rhea" id="RHEA:63644"/>
        <dbReference type="Rhea" id="RHEA-COMP:9863"/>
        <dbReference type="Rhea" id="RHEA-COMP:17914"/>
        <dbReference type="ChEBI" id="CHEBI:15378"/>
        <dbReference type="ChEBI" id="CHEBI:29999"/>
        <dbReference type="ChEBI" id="CHEBI:57273"/>
        <dbReference type="ChEBI" id="CHEBI:58189"/>
        <dbReference type="ChEBI" id="CHEBI:189632"/>
        <dbReference type="EC" id="2.4.1.221"/>
    </reaction>
    <physiologicalReaction direction="left-to-right" evidence="13">
        <dbReference type="Rhea" id="RHEA:63645"/>
    </physiologicalReaction>
</comment>
<dbReference type="GeneID" id="108436793"/>
<sequence length="381" mass="43818">MTLTLSSCCTSDQHSEPHTAYYAQSLLSLPAMTSGQSCIPKLTRRWNAKLFLFTLVLICIFVSLPRVSHSGSYRPKTITILLWYWPFLTPYSLAGDVCLKSYGISGCRLVDNRSLYSTADIVVFHHHELKSKRQKLPLHLPRSGSQRWLWLSLEAPPNNGNLREYAGIFHLTMSYGPNADITVPYGKLMPKEKSGAAGPGDFIMTRNKTDLVCWVVSNYNKLHKRSRVYQQLKNTIPVHVYGRAVKQQVPQTELLNLISRCYFYLAFENAESPHYITEKLWRNAFQAGTVPVVLGPPRRDYEAVAPPNSFIHVDDFDSIDALGKFLKKLSTDTERYKSYFAWHQDSTVKLYTDWRERLCNICPIYERLPYKTYQDLSAWAR</sequence>
<dbReference type="Proteomes" id="UP001501920">
    <property type="component" value="Chromosome 16"/>
</dbReference>
<dbReference type="GO" id="GO:0032580">
    <property type="term" value="C:Golgi cisterna membrane"/>
    <property type="evidence" value="ECO:0007669"/>
    <property type="project" value="UniProtKB-SubCell"/>
</dbReference>
<accession>A0A3B4BTS5</accession>
<dbReference type="FunFam" id="3.40.50.11660:FF:000002">
    <property type="entry name" value="Alpha-(1,3)-fucosyltransferase"/>
    <property type="match status" value="1"/>
</dbReference>
<evidence type="ECO:0000256" key="11">
    <source>
        <dbReference type="ARBA" id="ARBA00023180"/>
    </source>
</evidence>
<reference evidence="18" key="2">
    <citation type="submission" date="2025-08" db="UniProtKB">
        <authorList>
            <consortium name="Ensembl"/>
        </authorList>
    </citation>
    <scope>IDENTIFICATION</scope>
</reference>
<dbReference type="Gene3D" id="3.40.50.11660">
    <property type="entry name" value="Glycosyl transferase family 10, C-terminal domain"/>
    <property type="match status" value="1"/>
</dbReference>
<comment type="pathway">
    <text evidence="2">Protein modification; protein glycosylation.</text>
</comment>
<evidence type="ECO:0000256" key="2">
    <source>
        <dbReference type="ARBA" id="ARBA00004922"/>
    </source>
</evidence>
<dbReference type="Ensembl" id="ENSPNAT00000011280.2">
    <property type="protein sequence ID" value="ENSPNAP00000001946.1"/>
    <property type="gene ID" value="ENSPNAG00000008455.2"/>
</dbReference>
<comment type="catalytic activity">
    <reaction evidence="12">
        <text>L-threonyl-[protein] + GDP-beta-L-fucose = 3-O-(alpha-L-fucosyl)-L-threonyl-[protein] + GDP + H(+)</text>
        <dbReference type="Rhea" id="RHEA:70491"/>
        <dbReference type="Rhea" id="RHEA-COMP:11060"/>
        <dbReference type="Rhea" id="RHEA-COMP:17915"/>
        <dbReference type="ChEBI" id="CHEBI:15378"/>
        <dbReference type="ChEBI" id="CHEBI:30013"/>
        <dbReference type="ChEBI" id="CHEBI:57273"/>
        <dbReference type="ChEBI" id="CHEBI:58189"/>
        <dbReference type="ChEBI" id="CHEBI:189631"/>
        <dbReference type="EC" id="2.4.1.221"/>
    </reaction>
    <physiologicalReaction direction="left-to-right" evidence="12">
        <dbReference type="Rhea" id="RHEA:70492"/>
    </physiologicalReaction>
</comment>
<dbReference type="OMA" id="GRWTKNR"/>
<dbReference type="UniPathway" id="UPA00378"/>
<dbReference type="InterPro" id="IPR001503">
    <property type="entry name" value="Glyco_trans_10"/>
</dbReference>
<dbReference type="STRING" id="42514.ENSPNAP00000001946"/>
<evidence type="ECO:0000256" key="7">
    <source>
        <dbReference type="ARBA" id="ARBA00022824"/>
    </source>
</evidence>
<evidence type="ECO:0000256" key="10">
    <source>
        <dbReference type="ARBA" id="ARBA00023136"/>
    </source>
</evidence>
<reference evidence="18" key="3">
    <citation type="submission" date="2025-09" db="UniProtKB">
        <authorList>
            <consortium name="Ensembl"/>
        </authorList>
    </citation>
    <scope>IDENTIFICATION</scope>
</reference>
<dbReference type="Pfam" id="PF17039">
    <property type="entry name" value="Glyco_tran_10_N"/>
    <property type="match status" value="1"/>
</dbReference>
<organism evidence="18 19">
    <name type="scientific">Pygocentrus nattereri</name>
    <name type="common">Red-bellied piranha</name>
    <dbReference type="NCBI Taxonomy" id="42514"/>
    <lineage>
        <taxon>Eukaryota</taxon>
        <taxon>Metazoa</taxon>
        <taxon>Chordata</taxon>
        <taxon>Craniata</taxon>
        <taxon>Vertebrata</taxon>
        <taxon>Euteleostomi</taxon>
        <taxon>Actinopterygii</taxon>
        <taxon>Neopterygii</taxon>
        <taxon>Teleostei</taxon>
        <taxon>Ostariophysi</taxon>
        <taxon>Characiformes</taxon>
        <taxon>Characoidei</taxon>
        <taxon>Pygocentrus</taxon>
    </lineage>
</organism>
<evidence type="ECO:0000256" key="1">
    <source>
        <dbReference type="ARBA" id="ARBA00004648"/>
    </source>
</evidence>
<dbReference type="PANTHER" id="PTHR11929">
    <property type="entry name" value="ALPHA- 1,3 -FUCOSYLTRANSFERASE"/>
    <property type="match status" value="1"/>
</dbReference>
<evidence type="ECO:0000313" key="19">
    <source>
        <dbReference type="Proteomes" id="UP001501920"/>
    </source>
</evidence>
<evidence type="ECO:0000256" key="13">
    <source>
        <dbReference type="ARBA" id="ARBA00048647"/>
    </source>
</evidence>
<evidence type="ECO:0000259" key="16">
    <source>
        <dbReference type="Pfam" id="PF00852"/>
    </source>
</evidence>
<dbReference type="InterPro" id="IPR031481">
    <property type="entry name" value="Glyco_tran_10_N"/>
</dbReference>
<dbReference type="OrthoDB" id="427096at2759"/>
<evidence type="ECO:0000256" key="15">
    <source>
        <dbReference type="RuleBase" id="RU003832"/>
    </source>
</evidence>
<name>A0A3B4BTS5_PYGNA</name>
<comment type="subcellular location">
    <subcellularLocation>
        <location evidence="1">Endoplasmic reticulum membrane</location>
        <topology evidence="1">Single-pass type II membrane protein</topology>
    </subcellularLocation>
    <subcellularLocation>
        <location evidence="15">Golgi apparatus</location>
        <location evidence="15">Golgi stack membrane</location>
        <topology evidence="15">Single-pass type II membrane protein</topology>
    </subcellularLocation>
</comment>
<evidence type="ECO:0000256" key="3">
    <source>
        <dbReference type="ARBA" id="ARBA00008919"/>
    </source>
</evidence>
<reference evidence="18 19" key="1">
    <citation type="submission" date="2020-10" db="EMBL/GenBank/DDBJ databases">
        <title>Pygocentrus nattereri (red-bellied piranha) genome, fPygNat1, primary haplotype.</title>
        <authorList>
            <person name="Myers G."/>
            <person name="Meyer A."/>
            <person name="Karagic N."/>
            <person name="Pippel M."/>
            <person name="Winkler S."/>
            <person name="Tracey A."/>
            <person name="Wood J."/>
            <person name="Formenti G."/>
            <person name="Howe K."/>
            <person name="Fedrigo O."/>
            <person name="Jarvis E.D."/>
        </authorList>
    </citation>
    <scope>NUCLEOTIDE SEQUENCE [LARGE SCALE GENOMIC DNA]</scope>
</reference>
<feature type="domain" description="Fucosyltransferase N-terminal" evidence="17">
    <location>
        <begin position="76"/>
        <end position="186"/>
    </location>
</feature>
<evidence type="ECO:0000259" key="17">
    <source>
        <dbReference type="Pfam" id="PF17039"/>
    </source>
</evidence>
<feature type="transmembrane region" description="Helical" evidence="15">
    <location>
        <begin position="50"/>
        <end position="68"/>
    </location>
</feature>
<keyword evidence="10 15" id="KW-0472">Membrane</keyword>
<comment type="function">
    <text evidence="14">Protein O-fucosyltransferase that specifically catalyzes O-fucosylation of serine or threonine residues in EMI domains of target proteins. Attaches fucose through an O-glycosidic linkage. O-fucosylation of EMI domain-containing proteins may be required for facilitating protein folding and secretion.</text>
</comment>
<evidence type="ECO:0000256" key="6">
    <source>
        <dbReference type="ARBA" id="ARBA00022692"/>
    </source>
</evidence>
<dbReference type="SUPFAM" id="SSF53756">
    <property type="entry name" value="UDP-Glycosyltransferase/glycogen phosphorylase"/>
    <property type="match status" value="1"/>
</dbReference>
<dbReference type="GO" id="GO:0046922">
    <property type="term" value="F:peptide-O-fucosyltransferase activity"/>
    <property type="evidence" value="ECO:0007669"/>
    <property type="project" value="UniProtKB-EC"/>
</dbReference>
<keyword evidence="8" id="KW-0735">Signal-anchor</keyword>
<evidence type="ECO:0000256" key="8">
    <source>
        <dbReference type="ARBA" id="ARBA00022968"/>
    </source>
</evidence>
<dbReference type="GeneTree" id="ENSGT00940000167205"/>
<keyword evidence="5 15" id="KW-0808">Transferase</keyword>
<keyword evidence="4 15" id="KW-0328">Glycosyltransferase</keyword>
<dbReference type="Pfam" id="PF00852">
    <property type="entry name" value="Glyco_transf_10"/>
    <property type="match status" value="1"/>
</dbReference>
<feature type="domain" description="Fucosyltransferase C-terminal" evidence="16">
    <location>
        <begin position="206"/>
        <end position="379"/>
    </location>
</feature>
<dbReference type="PANTHER" id="PTHR11929:SF245">
    <property type="entry name" value="FUCOSYLTRANSFERASE"/>
    <property type="match status" value="1"/>
</dbReference>
<dbReference type="InterPro" id="IPR038577">
    <property type="entry name" value="GT10-like_C_sf"/>
</dbReference>
<evidence type="ECO:0000256" key="4">
    <source>
        <dbReference type="ARBA" id="ARBA00022676"/>
    </source>
</evidence>
<keyword evidence="19" id="KW-1185">Reference proteome</keyword>
<evidence type="ECO:0000256" key="9">
    <source>
        <dbReference type="ARBA" id="ARBA00022989"/>
    </source>
</evidence>
<evidence type="ECO:0000256" key="12">
    <source>
        <dbReference type="ARBA" id="ARBA00047273"/>
    </source>
</evidence>
<keyword evidence="7" id="KW-0256">Endoplasmic reticulum</keyword>
<gene>
    <name evidence="18" type="primary">FUT7</name>
</gene>
<proteinExistence type="inferred from homology"/>
<evidence type="ECO:0000256" key="5">
    <source>
        <dbReference type="ARBA" id="ARBA00022679"/>
    </source>
</evidence>
<dbReference type="GO" id="GO:0005789">
    <property type="term" value="C:endoplasmic reticulum membrane"/>
    <property type="evidence" value="ECO:0007669"/>
    <property type="project" value="UniProtKB-SubCell"/>
</dbReference>
<keyword evidence="11" id="KW-0325">Glycoprotein</keyword>
<evidence type="ECO:0000256" key="14">
    <source>
        <dbReference type="ARBA" id="ARBA00058658"/>
    </source>
</evidence>
<protein>
    <recommendedName>
        <fullName evidence="15">Fucosyltransferase</fullName>
        <ecNumber evidence="15">2.4.1.-</ecNumber>
    </recommendedName>
</protein>
<keyword evidence="6 15" id="KW-0812">Transmembrane</keyword>
<dbReference type="AlphaFoldDB" id="A0A3B4BTS5"/>
<keyword evidence="15" id="KW-0333">Golgi apparatus</keyword>
<dbReference type="GO" id="GO:0046920">
    <property type="term" value="F:alpha-(1-&gt;3)-fucosyltransferase activity"/>
    <property type="evidence" value="ECO:0007669"/>
    <property type="project" value="TreeGrafter"/>
</dbReference>
<dbReference type="InterPro" id="IPR055270">
    <property type="entry name" value="Glyco_tran_10_C"/>
</dbReference>